<dbReference type="RefSeq" id="WP_221250478.1">
    <property type="nucleotide sequence ID" value="NZ_AP024355.1"/>
</dbReference>
<protein>
    <submittedName>
        <fullName evidence="1">Uncharacterized protein</fullName>
    </submittedName>
</protein>
<keyword evidence="2" id="KW-1185">Reference proteome</keyword>
<sequence>MFLRNGCPDMKKGIFALSAHVMKINWAAKIHHIPVERLLEELNLSIQDTVEASEEQQEQEPTRH</sequence>
<evidence type="ECO:0000313" key="1">
    <source>
        <dbReference type="EMBL" id="BCR02993.1"/>
    </source>
</evidence>
<dbReference type="Proteomes" id="UP001319827">
    <property type="component" value="Chromosome"/>
</dbReference>
<accession>A0ABM9SDA9</accession>
<proteinExistence type="predicted"/>
<dbReference type="Gene3D" id="1.10.3910.10">
    <property type="entry name" value="SP0561-like"/>
    <property type="match status" value="1"/>
</dbReference>
<dbReference type="InterPro" id="IPR038062">
    <property type="entry name" value="ScdA-like_N_sf"/>
</dbReference>
<evidence type="ECO:0000313" key="2">
    <source>
        <dbReference type="Proteomes" id="UP001319827"/>
    </source>
</evidence>
<reference evidence="1 2" key="2">
    <citation type="journal article" date="2021" name="Int. J. Syst. Evol. Microbiol.">
        <title>Isolation and Polyphasic Characterization of Desulfuromonas versatilis sp. Nov., an Electrogenic Bacteria Capable of Versatile Metabolism Isolated from a Graphene Oxide-Reducing Enrichment Culture.</title>
        <authorList>
            <person name="Xie L."/>
            <person name="Yoshida N."/>
            <person name="Ishii S."/>
            <person name="Meng L."/>
        </authorList>
    </citation>
    <scope>NUCLEOTIDE SEQUENCE [LARGE SCALE GENOMIC DNA]</scope>
    <source>
        <strain evidence="1 2">NIT-T3</strain>
    </source>
</reference>
<reference evidence="1 2" key="1">
    <citation type="journal article" date="2016" name="C (Basel)">
        <title>Selective Growth of and Electricity Production by Marine Exoelectrogenic Bacteria in Self-Aggregated Hydrogel of Microbially Reduced Graphene Oxide.</title>
        <authorList>
            <person name="Yoshida N."/>
            <person name="Goto Y."/>
            <person name="Miyata Y."/>
        </authorList>
    </citation>
    <scope>NUCLEOTIDE SEQUENCE [LARGE SCALE GENOMIC DNA]</scope>
    <source>
        <strain evidence="1 2">NIT-T3</strain>
    </source>
</reference>
<dbReference type="EMBL" id="AP024355">
    <property type="protein sequence ID" value="BCR02993.1"/>
    <property type="molecule type" value="Genomic_DNA"/>
</dbReference>
<organism evidence="1 2">
    <name type="scientific">Desulfuromonas versatilis</name>
    <dbReference type="NCBI Taxonomy" id="2802975"/>
    <lineage>
        <taxon>Bacteria</taxon>
        <taxon>Pseudomonadati</taxon>
        <taxon>Thermodesulfobacteriota</taxon>
        <taxon>Desulfuromonadia</taxon>
        <taxon>Desulfuromonadales</taxon>
        <taxon>Desulfuromonadaceae</taxon>
        <taxon>Desulfuromonas</taxon>
    </lineage>
</organism>
<gene>
    <name evidence="1" type="ORF">DESUT3_00620</name>
</gene>
<name>A0ABM9SDA9_9BACT</name>